<gene>
    <name evidence="1" type="ORF">FPE01S_04_04820</name>
</gene>
<dbReference type="AlphaFoldDB" id="A0A0E9N606"/>
<comment type="caution">
    <text evidence="1">The sequence shown here is derived from an EMBL/GenBank/DDBJ whole genome shotgun (WGS) entry which is preliminary data.</text>
</comment>
<name>A0A0E9N606_9BACT</name>
<evidence type="ECO:0000313" key="1">
    <source>
        <dbReference type="EMBL" id="GAO45238.1"/>
    </source>
</evidence>
<keyword evidence="2" id="KW-1185">Reference proteome</keyword>
<proteinExistence type="predicted"/>
<evidence type="ECO:0000313" key="2">
    <source>
        <dbReference type="Proteomes" id="UP000033121"/>
    </source>
</evidence>
<dbReference type="EMBL" id="BBWV01000004">
    <property type="protein sequence ID" value="GAO45238.1"/>
    <property type="molecule type" value="Genomic_DNA"/>
</dbReference>
<protein>
    <submittedName>
        <fullName evidence="1">Uncharacterized protein</fullName>
    </submittedName>
</protein>
<organism evidence="1 2">
    <name type="scientific">Flavihumibacter petaseus NBRC 106054</name>
    <dbReference type="NCBI Taxonomy" id="1220578"/>
    <lineage>
        <taxon>Bacteria</taxon>
        <taxon>Pseudomonadati</taxon>
        <taxon>Bacteroidota</taxon>
        <taxon>Chitinophagia</taxon>
        <taxon>Chitinophagales</taxon>
        <taxon>Chitinophagaceae</taxon>
        <taxon>Flavihumibacter</taxon>
    </lineage>
</organism>
<dbReference type="Proteomes" id="UP000033121">
    <property type="component" value="Unassembled WGS sequence"/>
</dbReference>
<reference evidence="1 2" key="1">
    <citation type="submission" date="2015-04" db="EMBL/GenBank/DDBJ databases">
        <title>Whole genome shotgun sequence of Flavihumibacter petaseus NBRC 106054.</title>
        <authorList>
            <person name="Miyazawa S."/>
            <person name="Hosoyama A."/>
            <person name="Hashimoto M."/>
            <person name="Noguchi M."/>
            <person name="Tsuchikane K."/>
            <person name="Ohji S."/>
            <person name="Yamazoe A."/>
            <person name="Ichikawa N."/>
            <person name="Kimura A."/>
            <person name="Fujita N."/>
        </authorList>
    </citation>
    <scope>NUCLEOTIDE SEQUENCE [LARGE SCALE GENOMIC DNA]</scope>
    <source>
        <strain evidence="1 2">NBRC 106054</strain>
    </source>
</reference>
<accession>A0A0E9N606</accession>
<sequence>MTSLISGFSGRVGDVLLKNYGDKIVLSAIPKMTNRVLSAKQRERNELMQEAILFAQGAIADPLRKMQLALKFGIPAGKVYRKIISTYLLCKGDDEVMNNLVEV</sequence>